<dbReference type="GO" id="GO:0005737">
    <property type="term" value="C:cytoplasm"/>
    <property type="evidence" value="ECO:0007669"/>
    <property type="project" value="TreeGrafter"/>
</dbReference>
<dbReference type="Proteomes" id="UP000593890">
    <property type="component" value="Chromosome"/>
</dbReference>
<gene>
    <name evidence="1" type="ORF">C12CBH8_15810</name>
</gene>
<organism evidence="1 2">
    <name type="scientific">Solibaculum mannosilyticum</name>
    <dbReference type="NCBI Taxonomy" id="2780922"/>
    <lineage>
        <taxon>Bacteria</taxon>
        <taxon>Bacillati</taxon>
        <taxon>Bacillota</taxon>
        <taxon>Clostridia</taxon>
        <taxon>Eubacteriales</taxon>
        <taxon>Oscillospiraceae</taxon>
        <taxon>Solibaculum</taxon>
    </lineage>
</organism>
<dbReference type="PANTHER" id="PTHR48100:SF1">
    <property type="entry name" value="HISTIDINE PHOSPHATASE FAMILY PROTEIN-RELATED"/>
    <property type="match status" value="1"/>
</dbReference>
<dbReference type="AlphaFoldDB" id="A0A7I8D572"/>
<dbReference type="PANTHER" id="PTHR48100">
    <property type="entry name" value="BROAD-SPECIFICITY PHOSPHATASE YOR283W-RELATED"/>
    <property type="match status" value="1"/>
</dbReference>
<dbReference type="InterPro" id="IPR029033">
    <property type="entry name" value="His_PPase_superfam"/>
</dbReference>
<dbReference type="InterPro" id="IPR050275">
    <property type="entry name" value="PGM_Phosphatase"/>
</dbReference>
<reference evidence="2" key="1">
    <citation type="submission" date="2020-07" db="EMBL/GenBank/DDBJ databases">
        <title>Complete genome sequencing of Clostridia bacterium strain 12CBH8.</title>
        <authorList>
            <person name="Sakamoto M."/>
            <person name="Murakami T."/>
            <person name="Mori H."/>
        </authorList>
    </citation>
    <scope>NUCLEOTIDE SEQUENCE [LARGE SCALE GENOMIC DNA]</scope>
    <source>
        <strain evidence="2">12CBH8</strain>
    </source>
</reference>
<evidence type="ECO:0000313" key="2">
    <source>
        <dbReference type="Proteomes" id="UP000593890"/>
    </source>
</evidence>
<dbReference type="GO" id="GO:0016791">
    <property type="term" value="F:phosphatase activity"/>
    <property type="evidence" value="ECO:0007669"/>
    <property type="project" value="TreeGrafter"/>
</dbReference>
<dbReference type="InterPro" id="IPR013078">
    <property type="entry name" value="His_Pase_superF_clade-1"/>
</dbReference>
<dbReference type="SUPFAM" id="SSF53254">
    <property type="entry name" value="Phosphoglycerate mutase-like"/>
    <property type="match status" value="1"/>
</dbReference>
<keyword evidence="2" id="KW-1185">Reference proteome</keyword>
<dbReference type="KEGG" id="sman:C12CBH8_15810"/>
<protein>
    <recommendedName>
        <fullName evidence="3">Histidine phosphatase family protein</fullName>
    </recommendedName>
</protein>
<dbReference type="Gene3D" id="3.40.50.1240">
    <property type="entry name" value="Phosphoglycerate mutase-like"/>
    <property type="match status" value="1"/>
</dbReference>
<dbReference type="Pfam" id="PF00300">
    <property type="entry name" value="His_Phos_1"/>
    <property type="match status" value="1"/>
</dbReference>
<name>A0A7I8D572_9FIRM</name>
<dbReference type="RefSeq" id="WP_215532972.1">
    <property type="nucleotide sequence ID" value="NZ_AP023321.1"/>
</dbReference>
<accession>A0A7I8D572</accession>
<dbReference type="SMART" id="SM00855">
    <property type="entry name" value="PGAM"/>
    <property type="match status" value="1"/>
</dbReference>
<dbReference type="CDD" id="cd07040">
    <property type="entry name" value="HP"/>
    <property type="match status" value="1"/>
</dbReference>
<evidence type="ECO:0000313" key="1">
    <source>
        <dbReference type="EMBL" id="BCI60942.1"/>
    </source>
</evidence>
<proteinExistence type="predicted"/>
<sequence length="238" mass="26227">MKSYTIHLIRHGLTDGNTKGQYIGSTDVPLAPEGLTQLLQLKERFQYPNADAYFTSPLLRCQQTLKALYPQATPLVIPGLAECSFGKWEGKTANELQNDPEFVQWMEAGGKDAPPEGESSAQFQTRCCEAFSKVVEGLMKTGTTSAVIVTHGGVIMTLLATFGLPRANFYDWLVDNGCGYSIRVTPNLWMRGQVVEVYEQLPLGIQDPDSGNQTIVLDIAREAANRAWGDVEDHPEES</sequence>
<dbReference type="EMBL" id="AP023321">
    <property type="protein sequence ID" value="BCI60942.1"/>
    <property type="molecule type" value="Genomic_DNA"/>
</dbReference>
<evidence type="ECO:0008006" key="3">
    <source>
        <dbReference type="Google" id="ProtNLM"/>
    </source>
</evidence>